<proteinExistence type="predicted"/>
<sequence>MFSRQPPPSRGYAARDYTPFSNGSQSSAPHLLNAGQCRALRTYSSAWNVTSPLASMSNTPEYRYGTHPRVIVQAGEFHQGVGQQQADLVGLGLVDIPYSPYQTWTQVSQRQNDFSQLPPPAQLHTPYSASQMATPQSFFDPDSLDGPHYWSPNHQSPRLYGRPAAFPYSHEANSHGNSANGPASLAFGTQHHDPHMNGAPIFSPHHYAQSASPTALRNQSHTLHKYGGLSQPTTTQPPRPEPVHRPSSLRKNMYSDVLPPSPSSGGHAERRTASGTSLQPGEELNRAEIERAERQRAEIERQRAEIVRAEAEFTENQFAEIETAETESAEIDPAEADPAELGLFQLERTRVHEALQREEQERPWLTGFLKCQELVDRGVEARVQECKMGGSRSCAATGNDLCFHCIQRQTNR</sequence>
<evidence type="ECO:0000256" key="1">
    <source>
        <dbReference type="SAM" id="MobiDB-lite"/>
    </source>
</evidence>
<gene>
    <name evidence="2" type="ORF">FKW77_007241</name>
</gene>
<evidence type="ECO:0000313" key="2">
    <source>
        <dbReference type="EMBL" id="QDS73901.1"/>
    </source>
</evidence>
<evidence type="ECO:0000313" key="3">
    <source>
        <dbReference type="Proteomes" id="UP000316270"/>
    </source>
</evidence>
<accession>A0A517LE37</accession>
<keyword evidence="3" id="KW-1185">Reference proteome</keyword>
<feature type="region of interest" description="Disordered" evidence="1">
    <location>
        <begin position="1"/>
        <end position="27"/>
    </location>
</feature>
<feature type="compositionally biased region" description="Polar residues" evidence="1">
    <location>
        <begin position="209"/>
        <end position="221"/>
    </location>
</feature>
<feature type="region of interest" description="Disordered" evidence="1">
    <location>
        <begin position="132"/>
        <end position="286"/>
    </location>
</feature>
<dbReference type="AlphaFoldDB" id="A0A517LE37"/>
<dbReference type="OrthoDB" id="10444831at2759"/>
<organism evidence="2 3">
    <name type="scientific">Venturia effusa</name>
    <dbReference type="NCBI Taxonomy" id="50376"/>
    <lineage>
        <taxon>Eukaryota</taxon>
        <taxon>Fungi</taxon>
        <taxon>Dikarya</taxon>
        <taxon>Ascomycota</taxon>
        <taxon>Pezizomycotina</taxon>
        <taxon>Dothideomycetes</taxon>
        <taxon>Pleosporomycetidae</taxon>
        <taxon>Venturiales</taxon>
        <taxon>Venturiaceae</taxon>
        <taxon>Venturia</taxon>
    </lineage>
</organism>
<dbReference type="EMBL" id="CP042194">
    <property type="protein sequence ID" value="QDS73901.1"/>
    <property type="molecule type" value="Genomic_DNA"/>
</dbReference>
<dbReference type="Proteomes" id="UP000316270">
    <property type="component" value="Chromosome 10"/>
</dbReference>
<protein>
    <submittedName>
        <fullName evidence="2">Uncharacterized protein</fullName>
    </submittedName>
</protein>
<name>A0A517LE37_9PEZI</name>
<reference evidence="2 3" key="1">
    <citation type="submission" date="2019-07" db="EMBL/GenBank/DDBJ databases">
        <title>Finished genome of Venturia effusa.</title>
        <authorList>
            <person name="Young C.A."/>
            <person name="Cox M.P."/>
            <person name="Ganley A.R.D."/>
            <person name="David W.J."/>
        </authorList>
    </citation>
    <scope>NUCLEOTIDE SEQUENCE [LARGE SCALE GENOMIC DNA]</scope>
    <source>
        <strain evidence="3">albino</strain>
    </source>
</reference>